<dbReference type="GO" id="GO:0004049">
    <property type="term" value="F:anthranilate synthase activity"/>
    <property type="evidence" value="ECO:0007669"/>
    <property type="project" value="UniProtKB-EC"/>
</dbReference>
<evidence type="ECO:0000256" key="5">
    <source>
        <dbReference type="ARBA" id="ARBA00012266"/>
    </source>
</evidence>
<dbReference type="EC" id="4.1.3.27" evidence="5 15"/>
<evidence type="ECO:0000256" key="11">
    <source>
        <dbReference type="ARBA" id="ARBA00023141"/>
    </source>
</evidence>
<keyword evidence="8 15" id="KW-0479">Metal-binding</keyword>
<evidence type="ECO:0000256" key="8">
    <source>
        <dbReference type="ARBA" id="ARBA00022723"/>
    </source>
</evidence>
<evidence type="ECO:0000313" key="18">
    <source>
        <dbReference type="EMBL" id="KAF0133132.1"/>
    </source>
</evidence>
<keyword evidence="7 15" id="KW-0028">Amino-acid biosynthesis</keyword>
<dbReference type="AlphaFoldDB" id="A0A833NRE9"/>
<dbReference type="EMBL" id="WPAF01000034">
    <property type="protein sequence ID" value="KAF0133132.1"/>
    <property type="molecule type" value="Genomic_DNA"/>
</dbReference>
<proteinExistence type="inferred from homology"/>
<comment type="cofactor">
    <cofactor evidence="1 15">
        <name>Mg(2+)</name>
        <dbReference type="ChEBI" id="CHEBI:18420"/>
    </cofactor>
</comment>
<dbReference type="PRINTS" id="PR00095">
    <property type="entry name" value="ANTSNTHASEI"/>
</dbReference>
<evidence type="ECO:0000256" key="6">
    <source>
        <dbReference type="ARBA" id="ARBA00020653"/>
    </source>
</evidence>
<comment type="similarity">
    <text evidence="3 15">Belongs to the anthranilate synthase component I family.</text>
</comment>
<dbReference type="Pfam" id="PF04715">
    <property type="entry name" value="Anth_synt_I_N"/>
    <property type="match status" value="1"/>
</dbReference>
<keyword evidence="11 15" id="KW-0057">Aromatic amino acid biosynthesis</keyword>
<dbReference type="PANTHER" id="PTHR11236:SF48">
    <property type="entry name" value="ISOCHORISMATE SYNTHASE MENF"/>
    <property type="match status" value="1"/>
</dbReference>
<evidence type="ECO:0000256" key="12">
    <source>
        <dbReference type="ARBA" id="ARBA00023239"/>
    </source>
</evidence>
<dbReference type="Proteomes" id="UP000488506">
    <property type="component" value="Unassembled WGS sequence"/>
</dbReference>
<sequence>MIYPSYEEFLKLAGQGNLIPVYKEVSADMETPVSAFKKIAEGAKYSFLLESVEGGEKIARYSFLGANPKNILKFNGKEDPFVKLKKFISQFKPVKLPGVPRFHGGLIGYLSYDIVRFIENIKNKNQDDLKLPLAQLMATDTILAFDHIKHKILIISNAHVLKNPKKAYDGAVKKIKLLEKKLKKPIKPAELEVPSASGKEIKMRSNITEAQFAAMVNKTKDYIKNGDIIQAVISQRFETEFKKKNAFNLYRLLRMINPSPYMFYLSFGQTKLVGSSPEVMVRLDGNDAVIRPIAGTRPRGADDAQDNLMAEELLSSEKEKAEHIMLVDLARNDLGRVCEPNSVKVTESMAIEKYSHVMHIVSNVSGKLNKNMDAFDLLKASFPAGTVSGAPKVRAMEIIEELENKKRGPYAGAVGYFSFSGEMDTCITIRTILINNGKAYLQAGAGIVADSDPRAEYQETINKAKGMLKAIELSR</sequence>
<evidence type="ECO:0000256" key="15">
    <source>
        <dbReference type="RuleBase" id="RU364045"/>
    </source>
</evidence>
<comment type="function">
    <text evidence="13 15">Part of a heterotetrameric complex that catalyzes the two-step biosynthesis of anthranilate, an intermediate in the biosynthesis of L-tryptophan. In the first step, the glutamine-binding beta subunit (TrpG) of anthranilate synthase (AS) provides the glutamine amidotransferase activity which generates ammonia as a substrate that, along with chorismate, is used in the second step, catalyzed by the large alpha subunit of AS (TrpE) to produce anthranilate. In the absence of TrpG, TrpE can synthesize anthranilate directly from chorismate and high concentrations of ammonia.</text>
</comment>
<dbReference type="GO" id="GO:0000162">
    <property type="term" value="P:L-tryptophan biosynthetic process"/>
    <property type="evidence" value="ECO:0007669"/>
    <property type="project" value="UniProtKB-UniPathway"/>
</dbReference>
<evidence type="ECO:0000256" key="14">
    <source>
        <dbReference type="ARBA" id="ARBA00047683"/>
    </source>
</evidence>
<dbReference type="SUPFAM" id="SSF56322">
    <property type="entry name" value="ADC synthase"/>
    <property type="match status" value="1"/>
</dbReference>
<comment type="pathway">
    <text evidence="2 15">Amino-acid biosynthesis; L-tryptophan biosynthesis; L-tryptophan from chorismate: step 1/5.</text>
</comment>
<evidence type="ECO:0000259" key="17">
    <source>
        <dbReference type="Pfam" id="PF04715"/>
    </source>
</evidence>
<evidence type="ECO:0000256" key="1">
    <source>
        <dbReference type="ARBA" id="ARBA00001946"/>
    </source>
</evidence>
<reference evidence="18 19" key="1">
    <citation type="submission" date="2019-12" db="EMBL/GenBank/DDBJ databases">
        <authorList>
            <person name="Wolfe R."/>
            <person name="Danczak R."/>
            <person name="Wilkins M."/>
        </authorList>
    </citation>
    <scope>NUCLEOTIDE SEQUENCE [LARGE SCALE GENOMIC DNA]</scope>
    <source>
        <strain evidence="18">X2_MaxBin.013</strain>
    </source>
</reference>
<evidence type="ECO:0000256" key="10">
    <source>
        <dbReference type="ARBA" id="ARBA00022842"/>
    </source>
</evidence>
<evidence type="ECO:0000256" key="2">
    <source>
        <dbReference type="ARBA" id="ARBA00004873"/>
    </source>
</evidence>
<dbReference type="GO" id="GO:0046872">
    <property type="term" value="F:metal ion binding"/>
    <property type="evidence" value="ECO:0007669"/>
    <property type="project" value="UniProtKB-KW"/>
</dbReference>
<evidence type="ECO:0000256" key="9">
    <source>
        <dbReference type="ARBA" id="ARBA00022822"/>
    </source>
</evidence>
<evidence type="ECO:0000259" key="16">
    <source>
        <dbReference type="Pfam" id="PF00425"/>
    </source>
</evidence>
<comment type="caution">
    <text evidence="18">The sequence shown here is derived from an EMBL/GenBank/DDBJ whole genome shotgun (WGS) entry which is preliminary data.</text>
</comment>
<gene>
    <name evidence="15" type="primary">trpE</name>
    <name evidence="18" type="ORF">FD145_1436</name>
</gene>
<feature type="domain" description="Anthranilate synthase component I N-terminal" evidence="17">
    <location>
        <begin position="28"/>
        <end position="153"/>
    </location>
</feature>
<dbReference type="InterPro" id="IPR005256">
    <property type="entry name" value="Anth_synth_I_PabB"/>
</dbReference>
<accession>A0A833NRE9</accession>
<name>A0A833NRE9_UNCSA</name>
<keyword evidence="9 15" id="KW-0822">Tryptophan biosynthesis</keyword>
<evidence type="ECO:0000256" key="3">
    <source>
        <dbReference type="ARBA" id="ARBA00009562"/>
    </source>
</evidence>
<keyword evidence="12 15" id="KW-0456">Lyase</keyword>
<dbReference type="InterPro" id="IPR015890">
    <property type="entry name" value="Chorismate_C"/>
</dbReference>
<comment type="catalytic activity">
    <reaction evidence="14 15">
        <text>chorismate + L-glutamine = anthranilate + pyruvate + L-glutamate + H(+)</text>
        <dbReference type="Rhea" id="RHEA:21732"/>
        <dbReference type="ChEBI" id="CHEBI:15361"/>
        <dbReference type="ChEBI" id="CHEBI:15378"/>
        <dbReference type="ChEBI" id="CHEBI:16567"/>
        <dbReference type="ChEBI" id="CHEBI:29748"/>
        <dbReference type="ChEBI" id="CHEBI:29985"/>
        <dbReference type="ChEBI" id="CHEBI:58359"/>
        <dbReference type="EC" id="4.1.3.27"/>
    </reaction>
</comment>
<dbReference type="Gene3D" id="3.60.120.10">
    <property type="entry name" value="Anthranilate synthase"/>
    <property type="match status" value="1"/>
</dbReference>
<dbReference type="PANTHER" id="PTHR11236">
    <property type="entry name" value="AMINOBENZOATE/ANTHRANILATE SYNTHASE"/>
    <property type="match status" value="1"/>
</dbReference>
<dbReference type="UniPathway" id="UPA00035">
    <property type="reaction ID" value="UER00040"/>
</dbReference>
<keyword evidence="10 15" id="KW-0460">Magnesium</keyword>
<protein>
    <recommendedName>
        <fullName evidence="6 15">Anthranilate synthase component 1</fullName>
        <ecNumber evidence="5 15">4.1.3.27</ecNumber>
    </recommendedName>
</protein>
<dbReference type="InterPro" id="IPR005801">
    <property type="entry name" value="ADC_synthase"/>
</dbReference>
<evidence type="ECO:0000256" key="4">
    <source>
        <dbReference type="ARBA" id="ARBA00011575"/>
    </source>
</evidence>
<dbReference type="Pfam" id="PF00425">
    <property type="entry name" value="Chorismate_bind"/>
    <property type="match status" value="1"/>
</dbReference>
<evidence type="ECO:0000256" key="7">
    <source>
        <dbReference type="ARBA" id="ARBA00022605"/>
    </source>
</evidence>
<dbReference type="InterPro" id="IPR006805">
    <property type="entry name" value="Anth_synth_I_N"/>
</dbReference>
<organism evidence="18 19">
    <name type="scientific">Candidatus Saganbacteria bacterium</name>
    <dbReference type="NCBI Taxonomy" id="2575572"/>
    <lineage>
        <taxon>Bacteria</taxon>
        <taxon>Bacillati</taxon>
        <taxon>Saganbacteria</taxon>
    </lineage>
</organism>
<dbReference type="NCBIfam" id="TIGR00564">
    <property type="entry name" value="trpE_most"/>
    <property type="match status" value="1"/>
</dbReference>
<evidence type="ECO:0000256" key="13">
    <source>
        <dbReference type="ARBA" id="ARBA00025634"/>
    </source>
</evidence>
<comment type="subunit">
    <text evidence="4 15">Heterotetramer consisting of two non-identical subunits: a beta subunit (TrpG) and a large alpha subunit (TrpE).</text>
</comment>
<feature type="domain" description="Chorismate-utilising enzyme C-terminal" evidence="16">
    <location>
        <begin position="209"/>
        <end position="463"/>
    </location>
</feature>
<dbReference type="InterPro" id="IPR019999">
    <property type="entry name" value="Anth_synth_I-like"/>
</dbReference>
<evidence type="ECO:0000313" key="19">
    <source>
        <dbReference type="Proteomes" id="UP000488506"/>
    </source>
</evidence>